<reference evidence="2" key="1">
    <citation type="journal article" date="2013" name="Nat. Biotechnol.">
        <title>Draft genome sequence of chickpea (Cicer arietinum) provides a resource for trait improvement.</title>
        <authorList>
            <person name="Varshney R.K."/>
            <person name="Song C."/>
            <person name="Saxena R.K."/>
            <person name="Azam S."/>
            <person name="Yu S."/>
            <person name="Sharpe A.G."/>
            <person name="Cannon S."/>
            <person name="Baek J."/>
            <person name="Rosen B.D."/>
            <person name="Tar'an B."/>
            <person name="Millan T."/>
            <person name="Zhang X."/>
            <person name="Ramsay L.D."/>
            <person name="Iwata A."/>
            <person name="Wang Y."/>
            <person name="Nelson W."/>
            <person name="Farmer A.D."/>
            <person name="Gaur P.M."/>
            <person name="Soderlund C."/>
            <person name="Penmetsa R.V."/>
            <person name="Xu C."/>
            <person name="Bharti A.K."/>
            <person name="He W."/>
            <person name="Winter P."/>
            <person name="Zhao S."/>
            <person name="Hane J.K."/>
            <person name="Carrasquilla-Garcia N."/>
            <person name="Condie J.A."/>
            <person name="Upadhyaya H.D."/>
            <person name="Luo M.C."/>
            <person name="Thudi M."/>
            <person name="Gowda C.L."/>
            <person name="Singh N.P."/>
            <person name="Lichtenzveig J."/>
            <person name="Gali K.K."/>
            <person name="Rubio J."/>
            <person name="Nadarajan N."/>
            <person name="Dolezel J."/>
            <person name="Bansal K.C."/>
            <person name="Xu X."/>
            <person name="Edwards D."/>
            <person name="Zhang G."/>
            <person name="Kahl G."/>
            <person name="Gil J."/>
            <person name="Singh K.B."/>
            <person name="Datta S.K."/>
            <person name="Jackson S.A."/>
            <person name="Wang J."/>
            <person name="Cook D.R."/>
        </authorList>
    </citation>
    <scope>NUCLEOTIDE SEQUENCE [LARGE SCALE GENOMIC DNA]</scope>
    <source>
        <strain evidence="2">cv. CDC Frontier</strain>
    </source>
</reference>
<gene>
    <name evidence="3" type="primary">LOC101501183</name>
</gene>
<dbReference type="OrthoDB" id="1428548at2759"/>
<dbReference type="AlphaFoldDB" id="A0A1S3E5M5"/>
<dbReference type="GeneID" id="101501183"/>
<dbReference type="PANTHER" id="PTHR31672">
    <property type="entry name" value="BNACNNG10540D PROTEIN"/>
    <property type="match status" value="1"/>
</dbReference>
<dbReference type="NCBIfam" id="TIGR01640">
    <property type="entry name" value="F_box_assoc_1"/>
    <property type="match status" value="1"/>
</dbReference>
<dbReference type="KEGG" id="cam:101501183"/>
<keyword evidence="2" id="KW-1185">Reference proteome</keyword>
<dbReference type="PANTHER" id="PTHR31672:SF13">
    <property type="entry name" value="F-BOX PROTEIN CPR30-LIKE"/>
    <property type="match status" value="1"/>
</dbReference>
<dbReference type="RefSeq" id="XP_012570679.2">
    <property type="nucleotide sequence ID" value="XM_012715225.2"/>
</dbReference>
<protein>
    <submittedName>
        <fullName evidence="3">F-box only protein 8-like</fullName>
    </submittedName>
</protein>
<feature type="domain" description="F-box associated beta-propeller type 1" evidence="1">
    <location>
        <begin position="97"/>
        <end position="263"/>
    </location>
</feature>
<dbReference type="Pfam" id="PF07734">
    <property type="entry name" value="FBA_1"/>
    <property type="match status" value="1"/>
</dbReference>
<dbReference type="Proteomes" id="UP000087171">
    <property type="component" value="Chromosome Ca4"/>
</dbReference>
<dbReference type="InterPro" id="IPR017451">
    <property type="entry name" value="F-box-assoc_interact_dom"/>
</dbReference>
<dbReference type="InterPro" id="IPR006527">
    <property type="entry name" value="F-box-assoc_dom_typ1"/>
</dbReference>
<dbReference type="STRING" id="3827.A0A1S3E5M5"/>
<proteinExistence type="predicted"/>
<organism evidence="2 3">
    <name type="scientific">Cicer arietinum</name>
    <name type="common">Chickpea</name>
    <name type="synonym">Garbanzo</name>
    <dbReference type="NCBI Taxonomy" id="3827"/>
    <lineage>
        <taxon>Eukaryota</taxon>
        <taxon>Viridiplantae</taxon>
        <taxon>Streptophyta</taxon>
        <taxon>Embryophyta</taxon>
        <taxon>Tracheophyta</taxon>
        <taxon>Spermatophyta</taxon>
        <taxon>Magnoliopsida</taxon>
        <taxon>eudicotyledons</taxon>
        <taxon>Gunneridae</taxon>
        <taxon>Pentapetalae</taxon>
        <taxon>rosids</taxon>
        <taxon>fabids</taxon>
        <taxon>Fabales</taxon>
        <taxon>Fabaceae</taxon>
        <taxon>Papilionoideae</taxon>
        <taxon>50 kb inversion clade</taxon>
        <taxon>NPAAA clade</taxon>
        <taxon>Hologalegina</taxon>
        <taxon>IRL clade</taxon>
        <taxon>Cicereae</taxon>
        <taxon>Cicer</taxon>
    </lineage>
</organism>
<sequence length="382" mass="43855">MEKLVAMTNEELKARNKLNHIHDDLVFSILSKLPLKSIKRFECINKSWSILFENHNFMKMFRNHFLSNNNDSDSGDTFLLLNDVDPPAPPKKYRICSFYLLSSESQQFDNKIKLDLPFSIDDFGIGIFILGFNSINGIFCVCREAPIRFRIVLWNPTTAEFFAIPPSSEECVPYRSPYLGLIGFGYDHIRDDYKVIRYTTFLPITDEEIDVPLKDRSFDPVLEIYSFSSNSWRILDIDMPYVYIDEFSRGTGVHINGMCHWWYMYEGCRLGQMARHLVVLNESISLISNCPDTTTFHISTLGELGVVKSWITLFVVGPLPFIECPIGVGKKGNICFKTYDDKLVWVDLNTHIIDEIGVNGKRGSCRTGIYKKNLFPIGGINN</sequence>
<evidence type="ECO:0000313" key="2">
    <source>
        <dbReference type="Proteomes" id="UP000087171"/>
    </source>
</evidence>
<dbReference type="SUPFAM" id="SSF81383">
    <property type="entry name" value="F-box domain"/>
    <property type="match status" value="1"/>
</dbReference>
<name>A0A1S3E5M5_CICAR</name>
<dbReference type="InterPro" id="IPR036047">
    <property type="entry name" value="F-box-like_dom_sf"/>
</dbReference>
<evidence type="ECO:0000259" key="1">
    <source>
        <dbReference type="Pfam" id="PF07734"/>
    </source>
</evidence>
<evidence type="ECO:0000313" key="3">
    <source>
        <dbReference type="RefSeq" id="XP_012570679.2"/>
    </source>
</evidence>
<accession>A0A1S3E5M5</accession>
<reference evidence="3" key="2">
    <citation type="submission" date="2025-08" db="UniProtKB">
        <authorList>
            <consortium name="RefSeq"/>
        </authorList>
    </citation>
    <scope>IDENTIFICATION</scope>
    <source>
        <tissue evidence="3">Etiolated seedlings</tissue>
    </source>
</reference>
<dbReference type="InterPro" id="IPR050796">
    <property type="entry name" value="SCF_F-box_component"/>
</dbReference>